<dbReference type="FunCoup" id="A0A7J7DEW4">
    <property type="interactions" value="156"/>
</dbReference>
<dbReference type="PANTHER" id="PTHR33736:SF18">
    <property type="entry name" value="F-BOX DOMAIN-CONTAINING PROTEIN"/>
    <property type="match status" value="1"/>
</dbReference>
<dbReference type="Pfam" id="PF12937">
    <property type="entry name" value="F-box-like"/>
    <property type="match status" value="1"/>
</dbReference>
<keyword evidence="1" id="KW-0812">Transmembrane</keyword>
<organism evidence="3 4">
    <name type="scientific">Tripterygium wilfordii</name>
    <name type="common">Thunder God vine</name>
    <dbReference type="NCBI Taxonomy" id="458696"/>
    <lineage>
        <taxon>Eukaryota</taxon>
        <taxon>Viridiplantae</taxon>
        <taxon>Streptophyta</taxon>
        <taxon>Embryophyta</taxon>
        <taxon>Tracheophyta</taxon>
        <taxon>Spermatophyta</taxon>
        <taxon>Magnoliopsida</taxon>
        <taxon>eudicotyledons</taxon>
        <taxon>Gunneridae</taxon>
        <taxon>Pentapetalae</taxon>
        <taxon>rosids</taxon>
        <taxon>fabids</taxon>
        <taxon>Celastrales</taxon>
        <taxon>Celastraceae</taxon>
        <taxon>Tripterygium</taxon>
    </lineage>
</organism>
<dbReference type="PANTHER" id="PTHR33736">
    <property type="entry name" value="F-BOX PROTEIN-RELATED"/>
    <property type="match status" value="1"/>
</dbReference>
<dbReference type="InterPro" id="IPR036047">
    <property type="entry name" value="F-box-like_dom_sf"/>
</dbReference>
<protein>
    <submittedName>
        <fullName evidence="3">F-box protein</fullName>
    </submittedName>
</protein>
<keyword evidence="4" id="KW-1185">Reference proteome</keyword>
<proteinExistence type="predicted"/>
<name>A0A7J7DEW4_TRIWF</name>
<dbReference type="Gene3D" id="1.20.1280.50">
    <property type="match status" value="1"/>
</dbReference>
<dbReference type="EMBL" id="JAAARO010000007">
    <property type="protein sequence ID" value="KAF5744897.1"/>
    <property type="molecule type" value="Genomic_DNA"/>
</dbReference>
<reference evidence="3 4" key="1">
    <citation type="journal article" date="2020" name="Nat. Commun.">
        <title>Genome of Tripterygium wilfordii and identification of cytochrome P450 involved in triptolide biosynthesis.</title>
        <authorList>
            <person name="Tu L."/>
            <person name="Su P."/>
            <person name="Zhang Z."/>
            <person name="Gao L."/>
            <person name="Wang J."/>
            <person name="Hu T."/>
            <person name="Zhou J."/>
            <person name="Zhang Y."/>
            <person name="Zhao Y."/>
            <person name="Liu Y."/>
            <person name="Song Y."/>
            <person name="Tong Y."/>
            <person name="Lu Y."/>
            <person name="Yang J."/>
            <person name="Xu C."/>
            <person name="Jia M."/>
            <person name="Peters R.J."/>
            <person name="Huang L."/>
            <person name="Gao W."/>
        </authorList>
    </citation>
    <scope>NUCLEOTIDE SEQUENCE [LARGE SCALE GENOMIC DNA]</scope>
    <source>
        <strain evidence="4">cv. XIE 37</strain>
        <tissue evidence="3">Leaf</tissue>
    </source>
</reference>
<dbReference type="InterPro" id="IPR045283">
    <property type="entry name" value="AT3G44326-like"/>
</dbReference>
<feature type="domain" description="F-box" evidence="2">
    <location>
        <begin position="24"/>
        <end position="64"/>
    </location>
</feature>
<dbReference type="SUPFAM" id="SSF81383">
    <property type="entry name" value="F-box domain"/>
    <property type="match status" value="1"/>
</dbReference>
<dbReference type="InterPro" id="IPR001810">
    <property type="entry name" value="F-box_dom"/>
</dbReference>
<dbReference type="AlphaFoldDB" id="A0A7J7DEW4"/>
<gene>
    <name evidence="3" type="ORF">HS088_TW07G00478</name>
</gene>
<evidence type="ECO:0000256" key="1">
    <source>
        <dbReference type="SAM" id="Phobius"/>
    </source>
</evidence>
<comment type="caution">
    <text evidence="3">The sequence shown here is derived from an EMBL/GenBank/DDBJ whole genome shotgun (WGS) entry which is preliminary data.</text>
</comment>
<keyword evidence="1" id="KW-1133">Transmembrane helix</keyword>
<dbReference type="Proteomes" id="UP000593562">
    <property type="component" value="Unassembled WGS sequence"/>
</dbReference>
<accession>A0A7J7DEW4</accession>
<evidence type="ECO:0000313" key="4">
    <source>
        <dbReference type="Proteomes" id="UP000593562"/>
    </source>
</evidence>
<keyword evidence="1" id="KW-0472">Membrane</keyword>
<dbReference type="InParanoid" id="A0A7J7DEW4"/>
<dbReference type="OrthoDB" id="671172at2759"/>
<evidence type="ECO:0000259" key="2">
    <source>
        <dbReference type="Pfam" id="PF12937"/>
    </source>
</evidence>
<evidence type="ECO:0000313" key="3">
    <source>
        <dbReference type="EMBL" id="KAF5744897.1"/>
    </source>
</evidence>
<sequence>MDSSCSSATNFDQGGGTTISTVHPDIIQTHILTRLDGPTLASAACVSSQLHALSTQDKLWRHICSSTWPSVDDPRVSNLISAFPAGHRSFYNDSFTILDHNQQLLKRNPESLVPTSKLVSAVDIFYKEKLIFSRVQEMETVSGWFLCSPFRVDLLDPKETVSTPVTKVGENEAWLKHMEDNLKLSWIVIDPTRRRAANISTGKPVFVQRHWLTGEVQVRFGSIMVGEGRRGSETEFVDCGVVVTWGGKEGGELHVSEVSMVVEDMEGRNLNGRDSLVILQDALDAGKRRKVRSGKEGKERYEEYVERKRERNGGKQRRERALDMACIATGVTVFLSFWTFILFR</sequence>
<feature type="transmembrane region" description="Helical" evidence="1">
    <location>
        <begin position="321"/>
        <end position="343"/>
    </location>
</feature>